<dbReference type="GO" id="GO:0004519">
    <property type="term" value="F:endonuclease activity"/>
    <property type="evidence" value="ECO:0007669"/>
    <property type="project" value="UniProtKB-KW"/>
</dbReference>
<dbReference type="Pfam" id="PF14239">
    <property type="entry name" value="RRXRR"/>
    <property type="match status" value="1"/>
</dbReference>
<dbReference type="RefSeq" id="WP_109688753.1">
    <property type="nucleotide sequence ID" value="NZ_QGDN01000001.1"/>
</dbReference>
<evidence type="ECO:0000256" key="1">
    <source>
        <dbReference type="SAM" id="MobiDB-lite"/>
    </source>
</evidence>
<accession>A0A2Y9BTQ5</accession>
<gene>
    <name evidence="3" type="ORF">SAMN04489750_1731</name>
</gene>
<name>A0A2Y9BTQ5_9MICO</name>
<keyword evidence="4" id="KW-1185">Reference proteome</keyword>
<feature type="compositionally biased region" description="Polar residues" evidence="1">
    <location>
        <begin position="78"/>
        <end position="102"/>
    </location>
</feature>
<dbReference type="Proteomes" id="UP000250028">
    <property type="component" value="Unassembled WGS sequence"/>
</dbReference>
<dbReference type="OrthoDB" id="4413592at2"/>
<feature type="region of interest" description="Disordered" evidence="1">
    <location>
        <begin position="1"/>
        <end position="102"/>
    </location>
</feature>
<feature type="domain" description="HNH nuclease" evidence="2">
    <location>
        <begin position="305"/>
        <end position="361"/>
    </location>
</feature>
<dbReference type="InterPro" id="IPR002711">
    <property type="entry name" value="HNH"/>
</dbReference>
<dbReference type="AlphaFoldDB" id="A0A2Y9BTQ5"/>
<dbReference type="GO" id="GO:0003676">
    <property type="term" value="F:nucleic acid binding"/>
    <property type="evidence" value="ECO:0007669"/>
    <property type="project" value="InterPro"/>
</dbReference>
<keyword evidence="3" id="KW-0255">Endonuclease</keyword>
<dbReference type="SMART" id="SM00507">
    <property type="entry name" value="HNHc"/>
    <property type="match status" value="1"/>
</dbReference>
<dbReference type="PANTHER" id="PTHR33877">
    <property type="entry name" value="SLL1193 PROTEIN"/>
    <property type="match status" value="1"/>
</dbReference>
<dbReference type="EMBL" id="UESZ01000001">
    <property type="protein sequence ID" value="SSA34412.1"/>
    <property type="molecule type" value="Genomic_DNA"/>
</dbReference>
<evidence type="ECO:0000259" key="2">
    <source>
        <dbReference type="SMART" id="SM00507"/>
    </source>
</evidence>
<reference evidence="4" key="1">
    <citation type="submission" date="2016-10" db="EMBL/GenBank/DDBJ databases">
        <authorList>
            <person name="Varghese N."/>
            <person name="Submissions S."/>
        </authorList>
    </citation>
    <scope>NUCLEOTIDE SEQUENCE [LARGE SCALE GENOMIC DNA]</scope>
    <source>
        <strain evidence="4">DSM 22951</strain>
    </source>
</reference>
<keyword evidence="3" id="KW-0540">Nuclease</keyword>
<dbReference type="InterPro" id="IPR003615">
    <property type="entry name" value="HNH_nuc"/>
</dbReference>
<evidence type="ECO:0000313" key="4">
    <source>
        <dbReference type="Proteomes" id="UP000250028"/>
    </source>
</evidence>
<protein>
    <submittedName>
        <fullName evidence="3">HNH endonuclease</fullName>
    </submittedName>
</protein>
<dbReference type="InterPro" id="IPR025938">
    <property type="entry name" value="RRXRR_dom"/>
</dbReference>
<dbReference type="PANTHER" id="PTHR33877:SF2">
    <property type="entry name" value="OS07G0170200 PROTEIN"/>
    <property type="match status" value="1"/>
</dbReference>
<organism evidence="3 4">
    <name type="scientific">Branchiibius hedensis</name>
    <dbReference type="NCBI Taxonomy" id="672460"/>
    <lineage>
        <taxon>Bacteria</taxon>
        <taxon>Bacillati</taxon>
        <taxon>Actinomycetota</taxon>
        <taxon>Actinomycetes</taxon>
        <taxon>Micrococcales</taxon>
        <taxon>Dermacoccaceae</taxon>
        <taxon>Branchiibius</taxon>
    </lineage>
</organism>
<dbReference type="InterPro" id="IPR052892">
    <property type="entry name" value="NA-targeting_endonuclease"/>
</dbReference>
<dbReference type="NCBIfam" id="NF040563">
    <property type="entry name" value="guided_IscB"/>
    <property type="match status" value="1"/>
</dbReference>
<dbReference type="Gene3D" id="1.10.30.50">
    <property type="match status" value="1"/>
</dbReference>
<dbReference type="GO" id="GO:0008270">
    <property type="term" value="F:zinc ion binding"/>
    <property type="evidence" value="ECO:0007669"/>
    <property type="project" value="InterPro"/>
</dbReference>
<dbReference type="Pfam" id="PF01844">
    <property type="entry name" value="HNH"/>
    <property type="match status" value="1"/>
</dbReference>
<keyword evidence="3" id="KW-0378">Hydrolase</keyword>
<dbReference type="CDD" id="cd00085">
    <property type="entry name" value="HNHc"/>
    <property type="match status" value="1"/>
</dbReference>
<sequence>MSTLHTGARTHRRVLPQPAALESVPADNPGVGTKRGTDIPRTAQAGRRDTGVQHGRGETTGGAPVPGGVAAVPAGRKPSSTKQHSATQQNRTTRITSSPKQSRFTADNAVVFVLDRHKRPLMPTDCKRAKKLLARGRAVVHRKVPFTIRLKDRTVDQSMLEPLGLGIDPGSQHTGLSLDKTVEAVDESTGEVTTTRTGLWLGQLDHRGQHIHLRLVARAQRRRGRRGRNLRHRAARNRNRSVRVGWLPPSVQHRVDSTMTCVTRLQSLAPIASLRLERVSFDTHAMTAPGISGLEYQQGTLAGTEIREYLLAKFCHRCVYCDATGVGTGSVPLNIDHLLPRARGGTNRVSNLVLACVRCNQAKGARSVDAFVTDGVRRARIKAEAKTPLRDAAAMNACRNRLAAELDATGLPVEWASGGRTKWNRVRNGVPKDHSLDALCVGAVDVIVRWVPTVLHIQCVGRGRYQRVTTDRFGFPRSHRPRRKQHYGFITGDLVKAVIPTGPKAGVYRGRVIVRSTRTFRLVTPTHRYDGINCRYMTTMQRGDGYSYKARPSLQRRLAPHGDQTKAA</sequence>
<feature type="compositionally biased region" description="Low complexity" evidence="1">
    <location>
        <begin position="61"/>
        <end position="75"/>
    </location>
</feature>
<feature type="compositionally biased region" description="Basic and acidic residues" evidence="1">
    <location>
        <begin position="46"/>
        <end position="57"/>
    </location>
</feature>
<dbReference type="InterPro" id="IPR047693">
    <property type="entry name" value="RNA-guided_IscB-like"/>
</dbReference>
<evidence type="ECO:0000313" key="3">
    <source>
        <dbReference type="EMBL" id="SSA34412.1"/>
    </source>
</evidence>
<proteinExistence type="predicted"/>